<feature type="transmembrane region" description="Helical" evidence="1">
    <location>
        <begin position="63"/>
        <end position="92"/>
    </location>
</feature>
<keyword evidence="1" id="KW-0812">Transmembrane</keyword>
<dbReference type="InterPro" id="IPR031599">
    <property type="entry name" value="ABC_tran_2"/>
</dbReference>
<feature type="transmembrane region" description="Helical" evidence="1">
    <location>
        <begin position="327"/>
        <end position="345"/>
    </location>
</feature>
<dbReference type="Proteomes" id="UP000199263">
    <property type="component" value="Unassembled WGS sequence"/>
</dbReference>
<evidence type="ECO:0000313" key="2">
    <source>
        <dbReference type="EMBL" id="SFC16915.1"/>
    </source>
</evidence>
<evidence type="ECO:0000313" key="3">
    <source>
        <dbReference type="Proteomes" id="UP000199263"/>
    </source>
</evidence>
<feature type="transmembrane region" description="Helical" evidence="1">
    <location>
        <begin position="182"/>
        <end position="201"/>
    </location>
</feature>
<feature type="transmembrane region" description="Helical" evidence="1">
    <location>
        <begin position="442"/>
        <end position="465"/>
    </location>
</feature>
<feature type="transmembrane region" description="Helical" evidence="1">
    <location>
        <begin position="412"/>
        <end position="436"/>
    </location>
</feature>
<feature type="transmembrane region" description="Helical" evidence="1">
    <location>
        <begin position="511"/>
        <end position="530"/>
    </location>
</feature>
<sequence length="544" mass="60645">MNRLKLITKYFIKDALNEMFASSKIAPGFIVALMIFLIGIFSLPFTFMVGEGYEAFYSVGQEGLLLAIVLSVGSSVTFLFGIYTVMNVFYFSNDIEEILPLPFKSSEIIFGKFTAVLLNMYIYTGMLVLPLIVYGITSKASLIYYLYAIIVLIITPILPMVLASLICIALMRFTSLSKHKDAFRMFTGCLSLILIVAFNSFTRGSGRNMTSEQVLHKFAEGNNNMMDMMTSVFITNKFSSYGLLYNNEFKGLLYILISVLLSIILFIIYYNVGGKLYLKGIIGISESYSKRENILENGKANKLIKTSSPIKALIKRDIKVVLRTPQFFINCVAMIFYMPAIMGMAMLSGGQLSEFRSLLKNGTDWYAIAIVIAFIGGTICIITGGAGVTCLSREGKDFLVSKYIPVDYKTQLHSKILSSLCINEFGSAIIALVLILVGANPLLFILGTISSVGAIELITLFGIYIDFKSPKLDWENEKAMFKNNYMPLLIMLIIFLLGVILVLAAVILKNYIIVFSISMAIVLVGTYILYRSLIKLAYKVYNEK</sequence>
<evidence type="ECO:0000256" key="1">
    <source>
        <dbReference type="SAM" id="Phobius"/>
    </source>
</evidence>
<dbReference type="RefSeq" id="WP_090087607.1">
    <property type="nucleotide sequence ID" value="NZ_FOMG01000001.1"/>
</dbReference>
<dbReference type="AlphaFoldDB" id="A0A1I1GZG7"/>
<feature type="transmembrane region" description="Helical" evidence="1">
    <location>
        <begin position="365"/>
        <end position="391"/>
    </location>
</feature>
<feature type="transmembrane region" description="Helical" evidence="1">
    <location>
        <begin position="485"/>
        <end position="505"/>
    </location>
</feature>
<dbReference type="STRING" id="119641.SAMN05421842_101114"/>
<organism evidence="2 3">
    <name type="scientific">Clostridium uliginosum</name>
    <dbReference type="NCBI Taxonomy" id="119641"/>
    <lineage>
        <taxon>Bacteria</taxon>
        <taxon>Bacillati</taxon>
        <taxon>Bacillota</taxon>
        <taxon>Clostridia</taxon>
        <taxon>Eubacteriales</taxon>
        <taxon>Clostridiaceae</taxon>
        <taxon>Clostridium</taxon>
    </lineage>
</organism>
<feature type="transmembrane region" description="Helical" evidence="1">
    <location>
        <begin position="113"/>
        <end position="136"/>
    </location>
</feature>
<reference evidence="2 3" key="1">
    <citation type="submission" date="2016-10" db="EMBL/GenBank/DDBJ databases">
        <authorList>
            <person name="de Groot N.N."/>
        </authorList>
    </citation>
    <scope>NUCLEOTIDE SEQUENCE [LARGE SCALE GENOMIC DNA]</scope>
    <source>
        <strain evidence="2 3">DSM 12992</strain>
    </source>
</reference>
<feature type="transmembrane region" description="Helical" evidence="1">
    <location>
        <begin position="21"/>
        <end position="43"/>
    </location>
</feature>
<dbReference type="Pfam" id="PF16949">
    <property type="entry name" value="ABC_tran_2"/>
    <property type="match status" value="1"/>
</dbReference>
<gene>
    <name evidence="2" type="ORF">SAMN05421842_101114</name>
</gene>
<feature type="transmembrane region" description="Helical" evidence="1">
    <location>
        <begin position="251"/>
        <end position="272"/>
    </location>
</feature>
<proteinExistence type="predicted"/>
<keyword evidence="3" id="KW-1185">Reference proteome</keyword>
<accession>A0A1I1GZG7</accession>
<feature type="transmembrane region" description="Helical" evidence="1">
    <location>
        <begin position="142"/>
        <end position="170"/>
    </location>
</feature>
<name>A0A1I1GZG7_9CLOT</name>
<keyword evidence="1" id="KW-1133">Transmembrane helix</keyword>
<dbReference type="EMBL" id="FOMG01000001">
    <property type="protein sequence ID" value="SFC16915.1"/>
    <property type="molecule type" value="Genomic_DNA"/>
</dbReference>
<dbReference type="OrthoDB" id="138672at2"/>
<keyword evidence="1" id="KW-0472">Membrane</keyword>
<protein>
    <submittedName>
        <fullName evidence="2">ABC-2 type transport system permease protein</fullName>
    </submittedName>
</protein>